<dbReference type="Pfam" id="PF09339">
    <property type="entry name" value="HTH_IclR"/>
    <property type="match status" value="1"/>
</dbReference>
<dbReference type="Gene3D" id="3.30.450.40">
    <property type="match status" value="2"/>
</dbReference>
<dbReference type="PROSITE" id="PS51078">
    <property type="entry name" value="ICLR_ED"/>
    <property type="match status" value="1"/>
</dbReference>
<gene>
    <name evidence="6" type="ORF">K6Q96_05735</name>
</gene>
<protein>
    <submittedName>
        <fullName evidence="6">IclR family transcriptional regulator</fullName>
    </submittedName>
</protein>
<dbReference type="SUPFAM" id="SSF55781">
    <property type="entry name" value="GAF domain-like"/>
    <property type="match status" value="1"/>
</dbReference>
<dbReference type="InterPro" id="IPR036390">
    <property type="entry name" value="WH_DNA-bd_sf"/>
</dbReference>
<feature type="domain" description="IclR-ED" evidence="5">
    <location>
        <begin position="68"/>
        <end position="226"/>
    </location>
</feature>
<evidence type="ECO:0000313" key="6">
    <source>
        <dbReference type="EMBL" id="USH03498.1"/>
    </source>
</evidence>
<dbReference type="Proteomes" id="UP001056255">
    <property type="component" value="Chromosome I"/>
</dbReference>
<organism evidence="6 7">
    <name type="scientific">Grimontia kaedaensis</name>
    <dbReference type="NCBI Taxonomy" id="2872157"/>
    <lineage>
        <taxon>Bacteria</taxon>
        <taxon>Pseudomonadati</taxon>
        <taxon>Pseudomonadota</taxon>
        <taxon>Gammaproteobacteria</taxon>
        <taxon>Vibrionales</taxon>
        <taxon>Vibrionaceae</taxon>
        <taxon>Grimontia</taxon>
    </lineage>
</organism>
<evidence type="ECO:0000256" key="1">
    <source>
        <dbReference type="ARBA" id="ARBA00023015"/>
    </source>
</evidence>
<evidence type="ECO:0000259" key="4">
    <source>
        <dbReference type="PROSITE" id="PS51077"/>
    </source>
</evidence>
<dbReference type="PANTHER" id="PTHR30136:SF39">
    <property type="entry name" value="TRANSCRIPTIONAL REGULATORY PROTEIN"/>
    <property type="match status" value="1"/>
</dbReference>
<dbReference type="RefSeq" id="WP_251878536.1">
    <property type="nucleotide sequence ID" value="NZ_CP082275.1"/>
</dbReference>
<reference evidence="6" key="1">
    <citation type="submission" date="2021-08" db="EMBL/GenBank/DDBJ databases">
        <authorList>
            <person name="Sakaguchi M."/>
            <person name="Kikuchi T."/>
            <person name="Urbanczyk H."/>
        </authorList>
    </citation>
    <scope>NUCLEOTIDE SEQUENCE</scope>
    <source>
        <strain evidence="6">020920N</strain>
    </source>
</reference>
<evidence type="ECO:0000256" key="3">
    <source>
        <dbReference type="ARBA" id="ARBA00023163"/>
    </source>
</evidence>
<dbReference type="InterPro" id="IPR005471">
    <property type="entry name" value="Tscrpt_reg_IclR_N"/>
</dbReference>
<keyword evidence="2" id="KW-0238">DNA-binding</keyword>
<dbReference type="InterPro" id="IPR036388">
    <property type="entry name" value="WH-like_DNA-bd_sf"/>
</dbReference>
<dbReference type="Gene3D" id="1.10.10.10">
    <property type="entry name" value="Winged helix-like DNA-binding domain superfamily/Winged helix DNA-binding domain"/>
    <property type="match status" value="1"/>
</dbReference>
<keyword evidence="7" id="KW-1185">Reference proteome</keyword>
<sequence>MAKDRVEAVERALAVLNAFSDKQSVLTLKEISDKTGLYKSTILRLIGSLEHFGFISKQLDGRYRLGPSLWRLGSIYQKSFDSETVIRPMLEKLRDAVNETAAFYIKSGDSRICLYRENAKREVCHNINEGSEIPIKRGAAGRVLLAYTGAEGQPFEAIREQGWYLSKGERNPDLAAIAVPVLTPDGVLKGALSISGLIFRFDGPLVDQCVELLNQAADVMGKELIDSPLM</sequence>
<dbReference type="PROSITE" id="PS51077">
    <property type="entry name" value="HTH_ICLR"/>
    <property type="match status" value="1"/>
</dbReference>
<dbReference type="SUPFAM" id="SSF46785">
    <property type="entry name" value="Winged helix' DNA-binding domain"/>
    <property type="match status" value="1"/>
</dbReference>
<dbReference type="EMBL" id="CP082275">
    <property type="protein sequence ID" value="USH03498.1"/>
    <property type="molecule type" value="Genomic_DNA"/>
</dbReference>
<accession>A0ABY4WV94</accession>
<evidence type="ECO:0000259" key="5">
    <source>
        <dbReference type="PROSITE" id="PS51078"/>
    </source>
</evidence>
<dbReference type="InterPro" id="IPR029016">
    <property type="entry name" value="GAF-like_dom_sf"/>
</dbReference>
<dbReference type="InterPro" id="IPR014757">
    <property type="entry name" value="Tscrpt_reg_IclR_C"/>
</dbReference>
<dbReference type="PANTHER" id="PTHR30136">
    <property type="entry name" value="HELIX-TURN-HELIX TRANSCRIPTIONAL REGULATOR, ICLR FAMILY"/>
    <property type="match status" value="1"/>
</dbReference>
<feature type="domain" description="HTH iclR-type" evidence="4">
    <location>
        <begin position="6"/>
        <end position="67"/>
    </location>
</feature>
<dbReference type="SMART" id="SM00346">
    <property type="entry name" value="HTH_ICLR"/>
    <property type="match status" value="1"/>
</dbReference>
<proteinExistence type="predicted"/>
<keyword evidence="3" id="KW-0804">Transcription</keyword>
<name>A0ABY4WV94_9GAMM</name>
<dbReference type="Pfam" id="PF01614">
    <property type="entry name" value="IclR_C"/>
    <property type="match status" value="2"/>
</dbReference>
<keyword evidence="1" id="KW-0805">Transcription regulation</keyword>
<evidence type="ECO:0000313" key="7">
    <source>
        <dbReference type="Proteomes" id="UP001056255"/>
    </source>
</evidence>
<evidence type="ECO:0000256" key="2">
    <source>
        <dbReference type="ARBA" id="ARBA00023125"/>
    </source>
</evidence>
<dbReference type="InterPro" id="IPR050707">
    <property type="entry name" value="HTH_MetabolicPath_Reg"/>
</dbReference>